<dbReference type="Pfam" id="PF00990">
    <property type="entry name" value="GGDEF"/>
    <property type="match status" value="1"/>
</dbReference>
<dbReference type="SUPFAM" id="SSF141868">
    <property type="entry name" value="EAL domain-like"/>
    <property type="match status" value="1"/>
</dbReference>
<dbReference type="Pfam" id="PF08448">
    <property type="entry name" value="PAS_4"/>
    <property type="match status" value="1"/>
</dbReference>
<dbReference type="InterPro" id="IPR000014">
    <property type="entry name" value="PAS"/>
</dbReference>
<dbReference type="PROSITE" id="PS50110">
    <property type="entry name" value="RESPONSE_REGULATORY"/>
    <property type="match status" value="1"/>
</dbReference>
<dbReference type="OrthoDB" id="9813903at2"/>
<dbReference type="GO" id="GO:0000160">
    <property type="term" value="P:phosphorelay signal transduction system"/>
    <property type="evidence" value="ECO:0007669"/>
    <property type="project" value="InterPro"/>
</dbReference>
<dbReference type="InterPro" id="IPR043128">
    <property type="entry name" value="Rev_trsase/Diguanyl_cyclase"/>
</dbReference>
<dbReference type="GO" id="GO:0006355">
    <property type="term" value="P:regulation of DNA-templated transcription"/>
    <property type="evidence" value="ECO:0007669"/>
    <property type="project" value="InterPro"/>
</dbReference>
<dbReference type="PATRIC" id="fig|36861.3.peg.626"/>
<dbReference type="RefSeq" id="WP_059753122.1">
    <property type="nucleotide sequence ID" value="NZ_LDUG01000018.1"/>
</dbReference>
<proteinExistence type="predicted"/>
<dbReference type="SMART" id="SM00091">
    <property type="entry name" value="PAS"/>
    <property type="match status" value="2"/>
</dbReference>
<protein>
    <submittedName>
        <fullName evidence="8">Diguanylate cyclase</fullName>
    </submittedName>
</protein>
<dbReference type="FunFam" id="3.30.70.270:FF:000001">
    <property type="entry name" value="Diguanylate cyclase domain protein"/>
    <property type="match status" value="1"/>
</dbReference>
<dbReference type="SMART" id="SM00086">
    <property type="entry name" value="PAC"/>
    <property type="match status" value="2"/>
</dbReference>
<evidence type="ECO:0000259" key="5">
    <source>
        <dbReference type="PROSITE" id="PS50113"/>
    </source>
</evidence>
<dbReference type="PROSITE" id="PS50883">
    <property type="entry name" value="EAL"/>
    <property type="match status" value="1"/>
</dbReference>
<dbReference type="CDD" id="cd01948">
    <property type="entry name" value="EAL"/>
    <property type="match status" value="1"/>
</dbReference>
<dbReference type="InterPro" id="IPR035919">
    <property type="entry name" value="EAL_sf"/>
</dbReference>
<evidence type="ECO:0000259" key="7">
    <source>
        <dbReference type="PROSITE" id="PS50887"/>
    </source>
</evidence>
<evidence type="ECO:0000259" key="3">
    <source>
        <dbReference type="PROSITE" id="PS50110"/>
    </source>
</evidence>
<dbReference type="InterPro" id="IPR000160">
    <property type="entry name" value="GGDEF_dom"/>
</dbReference>
<dbReference type="CDD" id="cd00130">
    <property type="entry name" value="PAS"/>
    <property type="match status" value="2"/>
</dbReference>
<dbReference type="Proteomes" id="UP000064243">
    <property type="component" value="Unassembled WGS sequence"/>
</dbReference>
<dbReference type="Gene3D" id="3.30.70.270">
    <property type="match status" value="1"/>
</dbReference>
<feature type="modified residue" description="4-aspartylphosphate" evidence="2">
    <location>
        <position position="59"/>
    </location>
</feature>
<dbReference type="InterPro" id="IPR013767">
    <property type="entry name" value="PAS_fold"/>
</dbReference>
<dbReference type="InterPro" id="IPR001633">
    <property type="entry name" value="EAL_dom"/>
</dbReference>
<dbReference type="InterPro" id="IPR013656">
    <property type="entry name" value="PAS_4"/>
</dbReference>
<reference evidence="8 9" key="1">
    <citation type="journal article" date="2015" name="Appl. Environ. Microbiol.">
        <title>Aerobic and Anaerobic Thiosulfate Oxidation by a Cold-Adapted, Subglacial Chemoautotroph.</title>
        <authorList>
            <person name="Harrold Z.R."/>
            <person name="Skidmore M.L."/>
            <person name="Hamilton T.L."/>
            <person name="Desch L."/>
            <person name="Amada K."/>
            <person name="van Gelder W."/>
            <person name="Glover K."/>
            <person name="Roden E.E."/>
            <person name="Boyd E.S."/>
        </authorList>
    </citation>
    <scope>NUCLEOTIDE SEQUENCE [LARGE SCALE GENOMIC DNA]</scope>
    <source>
        <strain evidence="8 9">RG</strain>
    </source>
</reference>
<dbReference type="EMBL" id="LDUG01000018">
    <property type="protein sequence ID" value="KVW96941.1"/>
    <property type="molecule type" value="Genomic_DNA"/>
</dbReference>
<dbReference type="PROSITE" id="PS50887">
    <property type="entry name" value="GGDEF"/>
    <property type="match status" value="1"/>
</dbReference>
<dbReference type="SMART" id="SM00052">
    <property type="entry name" value="EAL"/>
    <property type="match status" value="1"/>
</dbReference>
<dbReference type="CDD" id="cd01949">
    <property type="entry name" value="GGDEF"/>
    <property type="match status" value="1"/>
</dbReference>
<dbReference type="PANTHER" id="PTHR44757:SF2">
    <property type="entry name" value="BIOFILM ARCHITECTURE MAINTENANCE PROTEIN MBAA"/>
    <property type="match status" value="1"/>
</dbReference>
<dbReference type="InterPro" id="IPR012226">
    <property type="entry name" value="Diguanyl_cyclase/Pdiesterase"/>
</dbReference>
<dbReference type="InterPro" id="IPR001610">
    <property type="entry name" value="PAC"/>
</dbReference>
<evidence type="ECO:0000256" key="1">
    <source>
        <dbReference type="ARBA" id="ARBA00051114"/>
    </source>
</evidence>
<dbReference type="PANTHER" id="PTHR44757">
    <property type="entry name" value="DIGUANYLATE CYCLASE DGCP"/>
    <property type="match status" value="1"/>
</dbReference>
<dbReference type="AlphaFoldDB" id="A0A106BQU5"/>
<feature type="domain" description="PAS" evidence="4">
    <location>
        <begin position="269"/>
        <end position="342"/>
    </location>
</feature>
<dbReference type="CDD" id="cd00156">
    <property type="entry name" value="REC"/>
    <property type="match status" value="1"/>
</dbReference>
<dbReference type="PIRSF" id="PIRSF005925">
    <property type="entry name" value="Dos"/>
    <property type="match status" value="1"/>
</dbReference>
<dbReference type="GO" id="GO:0071732">
    <property type="term" value="P:cellular response to nitric oxide"/>
    <property type="evidence" value="ECO:0007669"/>
    <property type="project" value="UniProtKB-ARBA"/>
</dbReference>
<dbReference type="SMART" id="SM00267">
    <property type="entry name" value="GGDEF"/>
    <property type="match status" value="1"/>
</dbReference>
<dbReference type="GO" id="GO:0071111">
    <property type="term" value="F:cyclic-guanylate-specific phosphodiesterase activity"/>
    <property type="evidence" value="ECO:0007669"/>
    <property type="project" value="UniProtKB-EC"/>
</dbReference>
<feature type="domain" description="PAS" evidence="4">
    <location>
        <begin position="137"/>
        <end position="207"/>
    </location>
</feature>
<name>A0A106BQU5_THIDE</name>
<dbReference type="InterPro" id="IPR001789">
    <property type="entry name" value="Sig_transdc_resp-reg_receiver"/>
</dbReference>
<dbReference type="SUPFAM" id="SSF52172">
    <property type="entry name" value="CheY-like"/>
    <property type="match status" value="1"/>
</dbReference>
<evidence type="ECO:0000256" key="2">
    <source>
        <dbReference type="PROSITE-ProRule" id="PRU00169"/>
    </source>
</evidence>
<dbReference type="NCBIfam" id="TIGR00254">
    <property type="entry name" value="GGDEF"/>
    <property type="match status" value="1"/>
</dbReference>
<feature type="domain" description="PAC" evidence="5">
    <location>
        <begin position="210"/>
        <end position="261"/>
    </location>
</feature>
<dbReference type="Gene3D" id="3.20.20.450">
    <property type="entry name" value="EAL domain"/>
    <property type="match status" value="1"/>
</dbReference>
<dbReference type="SMART" id="SM00448">
    <property type="entry name" value="REC"/>
    <property type="match status" value="1"/>
</dbReference>
<feature type="domain" description="GGDEF" evidence="7">
    <location>
        <begin position="431"/>
        <end position="564"/>
    </location>
</feature>
<dbReference type="Gene3D" id="3.30.450.20">
    <property type="entry name" value="PAS domain"/>
    <property type="match status" value="2"/>
</dbReference>
<keyword evidence="2" id="KW-0597">Phosphoprotein</keyword>
<comment type="caution">
    <text evidence="8">The sequence shown here is derived from an EMBL/GenBank/DDBJ whole genome shotgun (WGS) entry which is preliminary data.</text>
</comment>
<dbReference type="InterPro" id="IPR035965">
    <property type="entry name" value="PAS-like_dom_sf"/>
</dbReference>
<sequence length="836" mass="92512">MNDSPTTVLLIEDDPADARLIQDALAGTGNSPFRVEWVTRLSDALIQLGSEGFEVVLLDLSLPDSQGLEAFDQVFQAAPDSLILVLSGLTDEETALQAMQRGAHDYLSKGHVDAHWLPRALRYVIDRKTARGALQSSEERFRAMSDASPLGIFVSDAEGRCTYTNAAYHTISGLSFEQTLGTNWSTAIHPEDRERVLAEWRDAARGQAPFQTEFRFLQEDKRIVWTRVNSAAMLDGKKSFGRVQTVEDISDRKSAEFVLQTAEEALFEEKERAQVTLNSIGDAVLTTDILGKVTYLNRVAEAMTGWFCEEALGRPISEVFNILDDTTRLPVANPMLRAIEEDRTVGLDANCVLVRRDGFESAIEDSAAPIHNRDGQVAGAVIVFHDVSESRGMALEMAHLAQHDFLTSLPNRLLLTERFLHAIGMAQRNRKQVGLMFLDLDNFKHINDSLGHAIGDQLLQSVANRLVACVRTTDTVCRQGGDEFVILLAEIGQPQDAANIAETLRAALDIPHLIDGHELHVTLSIGISIFPDDGIDVESLMQNADTAMYHAKASGRNNYQFFRAEMNARAVRRLFVETSLRRALRQGEFLLHYQPKIDLASGAMTGAEALIRWQDPDLGLVYPAQFVPIAEENGLIVPVGRWVLREACRQVQAWLDSGLHAVPVSVNISAMEFRHENFLEGLALILKETGLAPRYLQLELTESILMHSVEASASVLEALKAMGVQLAIDDFGTGYSSLSYLKRFPIDTLKIDQSFVRDIVTNADDASIVAAVIGMGRNLKQRVIAEGVETQEQLALLQARHCDEGQGFHFSHPVSARDFARLLVTGNDELPQQRPD</sequence>
<accession>A0A106BQU5</accession>
<dbReference type="Pfam" id="PF00563">
    <property type="entry name" value="EAL"/>
    <property type="match status" value="1"/>
</dbReference>
<dbReference type="Pfam" id="PF00989">
    <property type="entry name" value="PAS"/>
    <property type="match status" value="1"/>
</dbReference>
<dbReference type="Pfam" id="PF00072">
    <property type="entry name" value="Response_reg"/>
    <property type="match status" value="1"/>
</dbReference>
<feature type="domain" description="PAC" evidence="5">
    <location>
        <begin position="347"/>
        <end position="399"/>
    </location>
</feature>
<dbReference type="Gene3D" id="3.40.50.2300">
    <property type="match status" value="1"/>
</dbReference>
<feature type="domain" description="EAL" evidence="6">
    <location>
        <begin position="573"/>
        <end position="827"/>
    </location>
</feature>
<comment type="catalytic activity">
    <reaction evidence="1">
        <text>3',3'-c-di-GMP + H2O = 5'-phosphoguanylyl(3'-&gt;5')guanosine + H(+)</text>
        <dbReference type="Rhea" id="RHEA:24902"/>
        <dbReference type="ChEBI" id="CHEBI:15377"/>
        <dbReference type="ChEBI" id="CHEBI:15378"/>
        <dbReference type="ChEBI" id="CHEBI:58754"/>
        <dbReference type="ChEBI" id="CHEBI:58805"/>
        <dbReference type="EC" id="3.1.4.52"/>
    </reaction>
    <physiologicalReaction direction="left-to-right" evidence="1">
        <dbReference type="Rhea" id="RHEA:24903"/>
    </physiologicalReaction>
</comment>
<evidence type="ECO:0000259" key="6">
    <source>
        <dbReference type="PROSITE" id="PS50883"/>
    </source>
</evidence>
<dbReference type="PROSITE" id="PS50112">
    <property type="entry name" value="PAS"/>
    <property type="match status" value="2"/>
</dbReference>
<organism evidence="8 9">
    <name type="scientific">Thiobacillus denitrificans</name>
    <dbReference type="NCBI Taxonomy" id="36861"/>
    <lineage>
        <taxon>Bacteria</taxon>
        <taxon>Pseudomonadati</taxon>
        <taxon>Pseudomonadota</taxon>
        <taxon>Betaproteobacteria</taxon>
        <taxon>Nitrosomonadales</taxon>
        <taxon>Thiobacillaceae</taxon>
        <taxon>Thiobacillus</taxon>
    </lineage>
</organism>
<evidence type="ECO:0000313" key="8">
    <source>
        <dbReference type="EMBL" id="KVW96941.1"/>
    </source>
</evidence>
<dbReference type="PROSITE" id="PS50113">
    <property type="entry name" value="PAC"/>
    <property type="match status" value="2"/>
</dbReference>
<dbReference type="NCBIfam" id="TIGR00229">
    <property type="entry name" value="sensory_box"/>
    <property type="match status" value="2"/>
</dbReference>
<evidence type="ECO:0000259" key="4">
    <source>
        <dbReference type="PROSITE" id="PS50112"/>
    </source>
</evidence>
<dbReference type="InterPro" id="IPR011006">
    <property type="entry name" value="CheY-like_superfamily"/>
</dbReference>
<dbReference type="SUPFAM" id="SSF55785">
    <property type="entry name" value="PYP-like sensor domain (PAS domain)"/>
    <property type="match status" value="2"/>
</dbReference>
<keyword evidence="9" id="KW-1185">Reference proteome</keyword>
<dbReference type="InterPro" id="IPR029787">
    <property type="entry name" value="Nucleotide_cyclase"/>
</dbReference>
<dbReference type="FunFam" id="3.20.20.450:FF:000001">
    <property type="entry name" value="Cyclic di-GMP phosphodiesterase yahA"/>
    <property type="match status" value="1"/>
</dbReference>
<dbReference type="InterPro" id="IPR052155">
    <property type="entry name" value="Biofilm_reg_signaling"/>
</dbReference>
<dbReference type="InterPro" id="IPR000700">
    <property type="entry name" value="PAS-assoc_C"/>
</dbReference>
<gene>
    <name evidence="8" type="ORF">ABW22_05830</name>
</gene>
<evidence type="ECO:0000313" key="9">
    <source>
        <dbReference type="Proteomes" id="UP000064243"/>
    </source>
</evidence>
<dbReference type="SUPFAM" id="SSF55073">
    <property type="entry name" value="Nucleotide cyclase"/>
    <property type="match status" value="1"/>
</dbReference>
<feature type="domain" description="Response regulatory" evidence="3">
    <location>
        <begin position="7"/>
        <end position="124"/>
    </location>
</feature>